<sequence length="457" mass="51825">MGKKNCRRFLLLTISNSGQFERNWPHSPLVYEEGMCRAFSECNLLTLRRWKSVRTFGIDDQSDLMKHKFADLAFFDLKDSPAGEMPTQFMDENQSKLDEQFNCHEKGLYEELNTVKWEGRTTEESDRSDQTMSEESSDQSDQTDEECTTSNWDENVTIGEQNEEERLSENSAFILVGYPSNECHWTMGQFISDWRSWSSVRALCGTLPPKCAFRRLSLFRKLFGKCRFAFLLLVQLDNALSFVQPISNCLNNSLSLPLSPIGIFVALFEEIEFEIGLEVIQHLVETSKSTICVGNRLVIRFGDENSASTGPFSNEKTSLSLYRKGNFCPSSMSPSFSSDLTNGNYKSDNGEMSEFDVQMEEIMAKDENQNETAAHQKGGKAEGKAAEDAANNNNNKDRSSSRKRRNCGGEKRNDRRRRRESGDDGTGRGKAATRQKGGFSLLKGQIGTLWRRISTKH</sequence>
<dbReference type="Pfam" id="PF23672">
    <property type="entry name" value="DUF7153"/>
    <property type="match status" value="1"/>
</dbReference>
<comment type="caution">
    <text evidence="3">The sequence shown here is derived from an EMBL/GenBank/DDBJ whole genome shotgun (WGS) entry which is preliminary data.</text>
</comment>
<keyword evidence="4" id="KW-1185">Reference proteome</keyword>
<feature type="compositionally biased region" description="Basic and acidic residues" evidence="1">
    <location>
        <begin position="119"/>
        <end position="129"/>
    </location>
</feature>
<feature type="compositionally biased region" description="Acidic residues" evidence="1">
    <location>
        <begin position="135"/>
        <end position="147"/>
    </location>
</feature>
<evidence type="ECO:0000313" key="3">
    <source>
        <dbReference type="EMBL" id="KAL3079043.1"/>
    </source>
</evidence>
<evidence type="ECO:0000259" key="2">
    <source>
        <dbReference type="Pfam" id="PF23672"/>
    </source>
</evidence>
<feature type="region of interest" description="Disordered" evidence="1">
    <location>
        <begin position="368"/>
        <end position="440"/>
    </location>
</feature>
<reference evidence="3 4" key="1">
    <citation type="submission" date="2024-10" db="EMBL/GenBank/DDBJ databases">
        <authorList>
            <person name="Kim D."/>
        </authorList>
    </citation>
    <scope>NUCLEOTIDE SEQUENCE [LARGE SCALE GENOMIC DNA]</scope>
    <source>
        <strain evidence="3">Taebaek</strain>
    </source>
</reference>
<protein>
    <recommendedName>
        <fullName evidence="2">DUF7153 domain-containing protein</fullName>
    </recommendedName>
</protein>
<feature type="region of interest" description="Disordered" evidence="1">
    <location>
        <begin position="119"/>
        <end position="155"/>
    </location>
</feature>
<evidence type="ECO:0000256" key="1">
    <source>
        <dbReference type="SAM" id="MobiDB-lite"/>
    </source>
</evidence>
<evidence type="ECO:0000313" key="4">
    <source>
        <dbReference type="Proteomes" id="UP001620645"/>
    </source>
</evidence>
<name>A0ABD2IS69_HETSC</name>
<accession>A0ABD2IS69</accession>
<dbReference type="Proteomes" id="UP001620645">
    <property type="component" value="Unassembled WGS sequence"/>
</dbReference>
<dbReference type="AlphaFoldDB" id="A0ABD2IS69"/>
<organism evidence="3 4">
    <name type="scientific">Heterodera schachtii</name>
    <name type="common">Sugarbeet cyst nematode worm</name>
    <name type="synonym">Tylenchus schachtii</name>
    <dbReference type="NCBI Taxonomy" id="97005"/>
    <lineage>
        <taxon>Eukaryota</taxon>
        <taxon>Metazoa</taxon>
        <taxon>Ecdysozoa</taxon>
        <taxon>Nematoda</taxon>
        <taxon>Chromadorea</taxon>
        <taxon>Rhabditida</taxon>
        <taxon>Tylenchina</taxon>
        <taxon>Tylenchomorpha</taxon>
        <taxon>Tylenchoidea</taxon>
        <taxon>Heteroderidae</taxon>
        <taxon>Heteroderinae</taxon>
        <taxon>Heterodera</taxon>
    </lineage>
</organism>
<dbReference type="InterPro" id="IPR055577">
    <property type="entry name" value="DUF7153"/>
</dbReference>
<proteinExistence type="predicted"/>
<dbReference type="EMBL" id="JBICCN010000309">
    <property type="protein sequence ID" value="KAL3079043.1"/>
    <property type="molecule type" value="Genomic_DNA"/>
</dbReference>
<feature type="domain" description="DUF7153" evidence="2">
    <location>
        <begin position="66"/>
        <end position="250"/>
    </location>
</feature>
<gene>
    <name evidence="3" type="ORF">niasHS_014825</name>
</gene>